<dbReference type="PANTHER" id="PTHR43133:SF8">
    <property type="entry name" value="RNA POLYMERASE SIGMA FACTOR HI_1459-RELATED"/>
    <property type="match status" value="1"/>
</dbReference>
<proteinExistence type="predicted"/>
<dbReference type="NCBIfam" id="TIGR02937">
    <property type="entry name" value="sigma70-ECF"/>
    <property type="match status" value="1"/>
</dbReference>
<feature type="domain" description="RNA polymerase sigma factor 70 region 4 type 2" evidence="5">
    <location>
        <begin position="82"/>
        <end position="134"/>
    </location>
</feature>
<protein>
    <submittedName>
        <fullName evidence="6">Sigma-70 family RNA polymerase sigma factor</fullName>
    </submittedName>
</protein>
<evidence type="ECO:0000259" key="5">
    <source>
        <dbReference type="Pfam" id="PF08281"/>
    </source>
</evidence>
<dbReference type="Gene3D" id="1.10.10.10">
    <property type="entry name" value="Winged helix-like DNA-binding domain superfamily/Winged helix DNA-binding domain"/>
    <property type="match status" value="1"/>
</dbReference>
<evidence type="ECO:0000256" key="3">
    <source>
        <dbReference type="ARBA" id="ARBA00023125"/>
    </source>
</evidence>
<reference evidence="6" key="2">
    <citation type="journal article" date="2021" name="PeerJ">
        <title>Extensive microbial diversity within the chicken gut microbiome revealed by metagenomics and culture.</title>
        <authorList>
            <person name="Gilroy R."/>
            <person name="Ravi A."/>
            <person name="Getino M."/>
            <person name="Pursley I."/>
            <person name="Horton D.L."/>
            <person name="Alikhan N.F."/>
            <person name="Baker D."/>
            <person name="Gharbi K."/>
            <person name="Hall N."/>
            <person name="Watson M."/>
            <person name="Adriaenssens E.M."/>
            <person name="Foster-Nyarko E."/>
            <person name="Jarju S."/>
            <person name="Secka A."/>
            <person name="Antonio M."/>
            <person name="Oren A."/>
            <person name="Chaudhuri R.R."/>
            <person name="La Ragione R."/>
            <person name="Hildebrand F."/>
            <person name="Pallen M.J."/>
        </authorList>
    </citation>
    <scope>NUCLEOTIDE SEQUENCE</scope>
    <source>
        <strain evidence="6">13361</strain>
    </source>
</reference>
<reference evidence="6" key="1">
    <citation type="submission" date="2020-10" db="EMBL/GenBank/DDBJ databases">
        <authorList>
            <person name="Gilroy R."/>
        </authorList>
    </citation>
    <scope>NUCLEOTIDE SEQUENCE</scope>
    <source>
        <strain evidence="6">13361</strain>
    </source>
</reference>
<keyword evidence="1" id="KW-0805">Transcription regulation</keyword>
<dbReference type="Proteomes" id="UP000886796">
    <property type="component" value="Unassembled WGS sequence"/>
</dbReference>
<comment type="caution">
    <text evidence="6">The sequence shown here is derived from an EMBL/GenBank/DDBJ whole genome shotgun (WGS) entry which is preliminary data.</text>
</comment>
<evidence type="ECO:0000313" key="7">
    <source>
        <dbReference type="Proteomes" id="UP000886796"/>
    </source>
</evidence>
<dbReference type="GO" id="GO:0016987">
    <property type="term" value="F:sigma factor activity"/>
    <property type="evidence" value="ECO:0007669"/>
    <property type="project" value="UniProtKB-KW"/>
</dbReference>
<dbReference type="InterPro" id="IPR013249">
    <property type="entry name" value="RNA_pol_sigma70_r4_t2"/>
</dbReference>
<dbReference type="AlphaFoldDB" id="A0A9D1CMB4"/>
<dbReference type="EMBL" id="DVFK01000071">
    <property type="protein sequence ID" value="HIQ67863.1"/>
    <property type="molecule type" value="Genomic_DNA"/>
</dbReference>
<evidence type="ECO:0000256" key="1">
    <source>
        <dbReference type="ARBA" id="ARBA00023015"/>
    </source>
</evidence>
<feature type="non-terminal residue" evidence="6">
    <location>
        <position position="1"/>
    </location>
</feature>
<gene>
    <name evidence="6" type="ORF">IAB74_05085</name>
</gene>
<dbReference type="Pfam" id="PF08281">
    <property type="entry name" value="Sigma70_r4_2"/>
    <property type="match status" value="1"/>
</dbReference>
<dbReference type="SUPFAM" id="SSF88659">
    <property type="entry name" value="Sigma3 and sigma4 domains of RNA polymerase sigma factors"/>
    <property type="match status" value="1"/>
</dbReference>
<dbReference type="PANTHER" id="PTHR43133">
    <property type="entry name" value="RNA POLYMERASE ECF-TYPE SIGMA FACTO"/>
    <property type="match status" value="1"/>
</dbReference>
<dbReference type="GO" id="GO:0006352">
    <property type="term" value="P:DNA-templated transcription initiation"/>
    <property type="evidence" value="ECO:0007669"/>
    <property type="project" value="InterPro"/>
</dbReference>
<sequence>RQDAEESVNDTYLAVWNTIPPKKPEPLAGYVYATGRNISLDRLKYNTAGKRYGKYDLSMDELENCIPGPALEETVEARELGEAINRFLATLNEDNRALFLRRYWFGDSVREIAGDFDLRENTVCVRLGRIRMRLREHLIKEGYADE</sequence>
<evidence type="ECO:0000256" key="2">
    <source>
        <dbReference type="ARBA" id="ARBA00023082"/>
    </source>
</evidence>
<dbReference type="InterPro" id="IPR039425">
    <property type="entry name" value="RNA_pol_sigma-70-like"/>
</dbReference>
<dbReference type="GO" id="GO:0003677">
    <property type="term" value="F:DNA binding"/>
    <property type="evidence" value="ECO:0007669"/>
    <property type="project" value="UniProtKB-KW"/>
</dbReference>
<accession>A0A9D1CMB4</accession>
<keyword evidence="2" id="KW-0731">Sigma factor</keyword>
<keyword evidence="4" id="KW-0804">Transcription</keyword>
<dbReference type="InterPro" id="IPR014284">
    <property type="entry name" value="RNA_pol_sigma-70_dom"/>
</dbReference>
<organism evidence="6 7">
    <name type="scientific">Candidatus Faecousia excrementigallinarum</name>
    <dbReference type="NCBI Taxonomy" id="2840806"/>
    <lineage>
        <taxon>Bacteria</taxon>
        <taxon>Bacillati</taxon>
        <taxon>Bacillota</taxon>
        <taxon>Clostridia</taxon>
        <taxon>Eubacteriales</taxon>
        <taxon>Oscillospiraceae</taxon>
        <taxon>Faecousia</taxon>
    </lineage>
</organism>
<keyword evidence="3" id="KW-0238">DNA-binding</keyword>
<evidence type="ECO:0000313" key="6">
    <source>
        <dbReference type="EMBL" id="HIQ67863.1"/>
    </source>
</evidence>
<evidence type="ECO:0000256" key="4">
    <source>
        <dbReference type="ARBA" id="ARBA00023163"/>
    </source>
</evidence>
<dbReference type="InterPro" id="IPR013324">
    <property type="entry name" value="RNA_pol_sigma_r3/r4-like"/>
</dbReference>
<dbReference type="InterPro" id="IPR036388">
    <property type="entry name" value="WH-like_DNA-bd_sf"/>
</dbReference>
<name>A0A9D1CMB4_9FIRM</name>